<dbReference type="EMBL" id="MU796050">
    <property type="protein sequence ID" value="KAJ3804388.1"/>
    <property type="molecule type" value="Genomic_DNA"/>
</dbReference>
<gene>
    <name evidence="1" type="ORF">F5876DRAFT_70676</name>
</gene>
<sequence>MAEKIRGDAQYCTKTAFIFLAFNSSITGYYEHHVFGLVLQQTPRDHGILALTLTVTVVMPRIKFESGDEKLQLPTSSGEIKVVDLTTFKLQDLRLLCKEYGLKNLKRTSSNYLTALRRISKSPSIWKADSSRTFIQAISPSPSKINGKRQPKTPSKNNASSRPKCLPSEVETSKNQKIEEIHDWIFSEKFRITLASGTCVYFTTNDIAKYPMVIMPRHSTEDYLNQLLSFWDDALPTWKPECCPIEAEIGGVKLAAKYWKEVFSKAGHWKISRNRTQWFFWRILIAELHAHGDVVGLFCQAYRNHDTGRCLGVKKISDMLRAQRRVADNATKEEFFSLYKADPEFLGTDYRLSAGDPRSHTNFSGLCDLTLIFNGQSMVNWVGAWKNNNDMLFQFLGVNGQRKLEKQVKPVTPGDFQTPNFSGPSVNI</sequence>
<comment type="caution">
    <text evidence="1">The sequence shown here is derived from an EMBL/GenBank/DDBJ whole genome shotgun (WGS) entry which is preliminary data.</text>
</comment>
<keyword evidence="2" id="KW-1185">Reference proteome</keyword>
<evidence type="ECO:0000313" key="1">
    <source>
        <dbReference type="EMBL" id="KAJ3804388.1"/>
    </source>
</evidence>
<accession>A0ACC1TI94</accession>
<name>A0ACC1TI94_9AGAR</name>
<organism evidence="1 2">
    <name type="scientific">Lentinula aff. lateritia</name>
    <dbReference type="NCBI Taxonomy" id="2804960"/>
    <lineage>
        <taxon>Eukaryota</taxon>
        <taxon>Fungi</taxon>
        <taxon>Dikarya</taxon>
        <taxon>Basidiomycota</taxon>
        <taxon>Agaricomycotina</taxon>
        <taxon>Agaricomycetes</taxon>
        <taxon>Agaricomycetidae</taxon>
        <taxon>Agaricales</taxon>
        <taxon>Marasmiineae</taxon>
        <taxon>Omphalotaceae</taxon>
        <taxon>Lentinula</taxon>
    </lineage>
</organism>
<evidence type="ECO:0000313" key="2">
    <source>
        <dbReference type="Proteomes" id="UP001163835"/>
    </source>
</evidence>
<proteinExistence type="predicted"/>
<protein>
    <submittedName>
        <fullName evidence="1">Uncharacterized protein</fullName>
    </submittedName>
</protein>
<reference evidence="1" key="1">
    <citation type="submission" date="2022-09" db="EMBL/GenBank/DDBJ databases">
        <title>A Global Phylogenomic Analysis of the Shiitake Genus Lentinula.</title>
        <authorList>
            <consortium name="DOE Joint Genome Institute"/>
            <person name="Sierra-Patev S."/>
            <person name="Min B."/>
            <person name="Naranjo-Ortiz M."/>
            <person name="Looney B."/>
            <person name="Konkel Z."/>
            <person name="Slot J.C."/>
            <person name="Sakamoto Y."/>
            <person name="Steenwyk J.L."/>
            <person name="Rokas A."/>
            <person name="Carro J."/>
            <person name="Camarero S."/>
            <person name="Ferreira P."/>
            <person name="Molpeceres G."/>
            <person name="Ruiz-Duenas F.J."/>
            <person name="Serrano A."/>
            <person name="Henrissat B."/>
            <person name="Drula E."/>
            <person name="Hughes K.W."/>
            <person name="Mata J.L."/>
            <person name="Ishikawa N.K."/>
            <person name="Vargas-Isla R."/>
            <person name="Ushijima S."/>
            <person name="Smith C.A."/>
            <person name="Ahrendt S."/>
            <person name="Andreopoulos W."/>
            <person name="He G."/>
            <person name="Labutti K."/>
            <person name="Lipzen A."/>
            <person name="Ng V."/>
            <person name="Riley R."/>
            <person name="Sandor L."/>
            <person name="Barry K."/>
            <person name="Martinez A.T."/>
            <person name="Xiao Y."/>
            <person name="Gibbons J.G."/>
            <person name="Terashima K."/>
            <person name="Grigoriev I.V."/>
            <person name="Hibbett D.S."/>
        </authorList>
    </citation>
    <scope>NUCLEOTIDE SEQUENCE</scope>
    <source>
        <strain evidence="1">TMI1499</strain>
    </source>
</reference>
<dbReference type="Proteomes" id="UP001163835">
    <property type="component" value="Unassembled WGS sequence"/>
</dbReference>